<protein>
    <recommendedName>
        <fullName evidence="3">FAD synthase</fullName>
        <ecNumber evidence="3">2.7.7.2</ecNumber>
    </recommendedName>
</protein>
<dbReference type="PANTHER" id="PTHR22749:SF6">
    <property type="entry name" value="RIBOFLAVIN KINASE"/>
    <property type="match status" value="1"/>
</dbReference>
<dbReference type="GO" id="GO:0005524">
    <property type="term" value="F:ATP binding"/>
    <property type="evidence" value="ECO:0007669"/>
    <property type="project" value="UniProtKB-KW"/>
</dbReference>
<keyword evidence="14" id="KW-1185">Reference proteome</keyword>
<dbReference type="NCBIfam" id="TIGR00125">
    <property type="entry name" value="cyt_tran_rel"/>
    <property type="match status" value="1"/>
</dbReference>
<dbReference type="SUPFAM" id="SSF52374">
    <property type="entry name" value="Nucleotidylyl transferase"/>
    <property type="match status" value="1"/>
</dbReference>
<evidence type="ECO:0000313" key="13">
    <source>
        <dbReference type="EMBL" id="MBB1158370.1"/>
    </source>
</evidence>
<dbReference type="InterPro" id="IPR015864">
    <property type="entry name" value="FAD_synthase"/>
</dbReference>
<accession>A0A7W3ZEC6</accession>
<comment type="similarity">
    <text evidence="2">Belongs to the RibF family.</text>
</comment>
<dbReference type="CDD" id="cd02064">
    <property type="entry name" value="FAD_synthetase_N"/>
    <property type="match status" value="1"/>
</dbReference>
<dbReference type="EMBL" id="JACGZW010000013">
    <property type="protein sequence ID" value="MBB1158370.1"/>
    <property type="molecule type" value="Genomic_DNA"/>
</dbReference>
<evidence type="ECO:0000256" key="8">
    <source>
        <dbReference type="ARBA" id="ARBA00022741"/>
    </source>
</evidence>
<evidence type="ECO:0000256" key="11">
    <source>
        <dbReference type="ARBA" id="ARBA00049494"/>
    </source>
</evidence>
<gene>
    <name evidence="13" type="ORF">H4281_34930</name>
</gene>
<evidence type="ECO:0000313" key="14">
    <source>
        <dbReference type="Proteomes" id="UP000526734"/>
    </source>
</evidence>
<keyword evidence="10" id="KW-0067">ATP-binding</keyword>
<dbReference type="UniPathway" id="UPA00277">
    <property type="reaction ID" value="UER00407"/>
</dbReference>
<keyword evidence="8" id="KW-0547">Nucleotide-binding</keyword>
<feature type="domain" description="FAD synthetase" evidence="12">
    <location>
        <begin position="18"/>
        <end position="156"/>
    </location>
</feature>
<keyword evidence="9" id="KW-0274">FAD</keyword>
<dbReference type="Proteomes" id="UP000526734">
    <property type="component" value="Unassembled WGS sequence"/>
</dbReference>
<dbReference type="Gene3D" id="3.40.50.620">
    <property type="entry name" value="HUPs"/>
    <property type="match status" value="1"/>
</dbReference>
<dbReference type="AlphaFoldDB" id="A0A7W3ZEC6"/>
<organism evidence="13 14">
    <name type="scientific">Amycolatopsis dendrobii</name>
    <dbReference type="NCBI Taxonomy" id="2760662"/>
    <lineage>
        <taxon>Bacteria</taxon>
        <taxon>Bacillati</taxon>
        <taxon>Actinomycetota</taxon>
        <taxon>Actinomycetes</taxon>
        <taxon>Pseudonocardiales</taxon>
        <taxon>Pseudonocardiaceae</taxon>
        <taxon>Amycolatopsis</taxon>
    </lineage>
</organism>
<dbReference type="InterPro" id="IPR014729">
    <property type="entry name" value="Rossmann-like_a/b/a_fold"/>
</dbReference>
<reference evidence="13 14" key="1">
    <citation type="submission" date="2020-08" db="EMBL/GenBank/DDBJ databases">
        <title>Amycolatopsis sp. nov. DR6-1 isolated from Dendrobium heterocarpum.</title>
        <authorList>
            <person name="Tedsree N."/>
            <person name="Kuncharoen N."/>
            <person name="Likhitwitayawuid K."/>
            <person name="Tanasupawat S."/>
        </authorList>
    </citation>
    <scope>NUCLEOTIDE SEQUENCE [LARGE SCALE GENOMIC DNA]</scope>
    <source>
        <strain evidence="13 14">DR6-1</strain>
    </source>
</reference>
<sequence>MSTVFWHGTAEVPDGWGPSVVALGVFDGLHRGHQRVLDHAVRLGRERGAPVVLTTFDPHPATIAGRPRDTTPVATVEHRAELARRHGADQVLVLPFTECLARTSAEDFVDGVLRRTLDATAVVTGSNFRFGHRGAGDTALLRKLGPVSGFTAHALDLLPGCSSTLVRTLVTAGDLVGAAAILGRPHRVHGTVDGEIVTPCTTLLPPPGKYWARTPHGDRTVEVEAGLLLADLPDGPTAVDLVDAR</sequence>
<dbReference type="InterPro" id="IPR023468">
    <property type="entry name" value="Riboflavin_kinase"/>
</dbReference>
<evidence type="ECO:0000256" key="1">
    <source>
        <dbReference type="ARBA" id="ARBA00004726"/>
    </source>
</evidence>
<dbReference type="GO" id="GO:0006747">
    <property type="term" value="P:FAD biosynthetic process"/>
    <property type="evidence" value="ECO:0007669"/>
    <property type="project" value="UniProtKB-UniPathway"/>
</dbReference>
<dbReference type="InterPro" id="IPR004821">
    <property type="entry name" value="Cyt_trans-like"/>
</dbReference>
<evidence type="ECO:0000256" key="4">
    <source>
        <dbReference type="ARBA" id="ARBA00022630"/>
    </source>
</evidence>
<evidence type="ECO:0000256" key="10">
    <source>
        <dbReference type="ARBA" id="ARBA00022840"/>
    </source>
</evidence>
<evidence type="ECO:0000256" key="5">
    <source>
        <dbReference type="ARBA" id="ARBA00022643"/>
    </source>
</evidence>
<dbReference type="GO" id="GO:0009231">
    <property type="term" value="P:riboflavin biosynthetic process"/>
    <property type="evidence" value="ECO:0007669"/>
    <property type="project" value="InterPro"/>
</dbReference>
<evidence type="ECO:0000256" key="3">
    <source>
        <dbReference type="ARBA" id="ARBA00012393"/>
    </source>
</evidence>
<comment type="caution">
    <text evidence="13">The sequence shown here is derived from an EMBL/GenBank/DDBJ whole genome shotgun (WGS) entry which is preliminary data.</text>
</comment>
<dbReference type="GO" id="GO:0009398">
    <property type="term" value="P:FMN biosynthetic process"/>
    <property type="evidence" value="ECO:0007669"/>
    <property type="project" value="TreeGrafter"/>
</dbReference>
<dbReference type="GO" id="GO:0003919">
    <property type="term" value="F:FMN adenylyltransferase activity"/>
    <property type="evidence" value="ECO:0007669"/>
    <property type="project" value="UniProtKB-EC"/>
</dbReference>
<comment type="pathway">
    <text evidence="1">Cofactor biosynthesis; FAD biosynthesis; FAD from FMN: step 1/1.</text>
</comment>
<evidence type="ECO:0000259" key="12">
    <source>
        <dbReference type="Pfam" id="PF06574"/>
    </source>
</evidence>
<comment type="catalytic activity">
    <reaction evidence="11">
        <text>FMN + ATP + H(+) = FAD + diphosphate</text>
        <dbReference type="Rhea" id="RHEA:17237"/>
        <dbReference type="ChEBI" id="CHEBI:15378"/>
        <dbReference type="ChEBI" id="CHEBI:30616"/>
        <dbReference type="ChEBI" id="CHEBI:33019"/>
        <dbReference type="ChEBI" id="CHEBI:57692"/>
        <dbReference type="ChEBI" id="CHEBI:58210"/>
        <dbReference type="EC" id="2.7.7.2"/>
    </reaction>
</comment>
<evidence type="ECO:0000256" key="9">
    <source>
        <dbReference type="ARBA" id="ARBA00022827"/>
    </source>
</evidence>
<dbReference type="RefSeq" id="WP_182895134.1">
    <property type="nucleotide sequence ID" value="NZ_JACGZW010000013.1"/>
</dbReference>
<keyword evidence="7 13" id="KW-0548">Nucleotidyltransferase</keyword>
<keyword evidence="5" id="KW-0288">FMN</keyword>
<keyword evidence="4" id="KW-0285">Flavoprotein</keyword>
<dbReference type="Pfam" id="PF06574">
    <property type="entry name" value="FAD_syn"/>
    <property type="match status" value="1"/>
</dbReference>
<evidence type="ECO:0000256" key="2">
    <source>
        <dbReference type="ARBA" id="ARBA00010214"/>
    </source>
</evidence>
<evidence type="ECO:0000256" key="6">
    <source>
        <dbReference type="ARBA" id="ARBA00022679"/>
    </source>
</evidence>
<keyword evidence="6 13" id="KW-0808">Transferase</keyword>
<proteinExistence type="inferred from homology"/>
<dbReference type="GO" id="GO:0008531">
    <property type="term" value="F:riboflavin kinase activity"/>
    <property type="evidence" value="ECO:0007669"/>
    <property type="project" value="TreeGrafter"/>
</dbReference>
<evidence type="ECO:0000256" key="7">
    <source>
        <dbReference type="ARBA" id="ARBA00022695"/>
    </source>
</evidence>
<name>A0A7W3ZEC6_9PSEU</name>
<dbReference type="PANTHER" id="PTHR22749">
    <property type="entry name" value="RIBOFLAVIN KINASE/FMN ADENYLYLTRANSFERASE"/>
    <property type="match status" value="1"/>
</dbReference>
<dbReference type="EC" id="2.7.7.2" evidence="3"/>